<dbReference type="EnsemblPlants" id="OGLUM05G02390.1">
    <property type="protein sequence ID" value="OGLUM05G02390.1"/>
    <property type="gene ID" value="OGLUM05G02390"/>
</dbReference>
<dbReference type="SUPFAM" id="SSF50249">
    <property type="entry name" value="Nucleic acid-binding proteins"/>
    <property type="match status" value="3"/>
</dbReference>
<dbReference type="InterPro" id="IPR029063">
    <property type="entry name" value="SAM-dependent_MTases_sf"/>
</dbReference>
<dbReference type="GO" id="GO:0003677">
    <property type="term" value="F:DNA binding"/>
    <property type="evidence" value="ECO:0007669"/>
    <property type="project" value="UniProtKB-KW"/>
</dbReference>
<keyword evidence="3" id="KW-0808">Transferase</keyword>
<feature type="compositionally biased region" description="Basic and acidic residues" evidence="8">
    <location>
        <begin position="547"/>
        <end position="573"/>
    </location>
</feature>
<reference evidence="10" key="1">
    <citation type="submission" date="2015-04" db="UniProtKB">
        <authorList>
            <consortium name="EnsemblPlants"/>
        </authorList>
    </citation>
    <scope>IDENTIFICATION</scope>
</reference>
<evidence type="ECO:0000256" key="1">
    <source>
        <dbReference type="ARBA" id="ARBA00004123"/>
    </source>
</evidence>
<dbReference type="GO" id="GO:0005634">
    <property type="term" value="C:nucleus"/>
    <property type="evidence" value="ECO:0007669"/>
    <property type="project" value="UniProtKB-SubCell"/>
</dbReference>
<dbReference type="Gene3D" id="3.40.50.150">
    <property type="entry name" value="Vaccinia Virus protein VP39"/>
    <property type="match status" value="1"/>
</dbReference>
<keyword evidence="5" id="KW-0677">Repeat</keyword>
<dbReference type="STRING" id="40148.A0A0D9ZTV7"/>
<comment type="subcellular location">
    <subcellularLocation>
        <location evidence="1">Nucleus</location>
    </subcellularLocation>
</comment>
<dbReference type="GO" id="GO:0008168">
    <property type="term" value="F:methyltransferase activity"/>
    <property type="evidence" value="ECO:0007669"/>
    <property type="project" value="UniProtKB-KW"/>
</dbReference>
<dbReference type="GO" id="GO:0032259">
    <property type="term" value="P:methylation"/>
    <property type="evidence" value="ECO:0007669"/>
    <property type="project" value="UniProtKB-KW"/>
</dbReference>
<dbReference type="PANTHER" id="PTHR23068:SF11">
    <property type="entry name" value="INACTIVE DNA (CYTOSINE-5)-METHYLTRANSFERASE DRM3-RELATED"/>
    <property type="match status" value="1"/>
</dbReference>
<feature type="domain" description="SAM-dependent MTase DRM-type" evidence="9">
    <location>
        <begin position="1085"/>
        <end position="1412"/>
    </location>
</feature>
<protein>
    <recommendedName>
        <fullName evidence="9">SAM-dependent MTase DRM-type domain-containing protein</fullName>
    </recommendedName>
</protein>
<dbReference type="Pfam" id="PF02721">
    <property type="entry name" value="DUF223"/>
    <property type="match status" value="1"/>
</dbReference>
<dbReference type="InterPro" id="IPR003871">
    <property type="entry name" value="RFA1B/D_OB_1st"/>
</dbReference>
<feature type="region of interest" description="Disordered" evidence="8">
    <location>
        <begin position="613"/>
        <end position="674"/>
    </location>
</feature>
<evidence type="ECO:0000313" key="10">
    <source>
        <dbReference type="EnsemblPlants" id="OGLUM05G02390.1"/>
    </source>
</evidence>
<evidence type="ECO:0000256" key="2">
    <source>
        <dbReference type="ARBA" id="ARBA00022603"/>
    </source>
</evidence>
<evidence type="ECO:0000256" key="8">
    <source>
        <dbReference type="SAM" id="MobiDB-lite"/>
    </source>
</evidence>
<evidence type="ECO:0000256" key="4">
    <source>
        <dbReference type="ARBA" id="ARBA00022691"/>
    </source>
</evidence>
<dbReference type="InterPro" id="IPR047192">
    <property type="entry name" value="Euk_RPA1_DBD_C"/>
</dbReference>
<reference evidence="10" key="2">
    <citation type="submission" date="2018-05" db="EMBL/GenBank/DDBJ databases">
        <title>OgluRS3 (Oryza glumaepatula Reference Sequence Version 3).</title>
        <authorList>
            <person name="Zhang J."/>
            <person name="Kudrna D."/>
            <person name="Lee S."/>
            <person name="Talag J."/>
            <person name="Welchert J."/>
            <person name="Wing R.A."/>
        </authorList>
    </citation>
    <scope>NUCLEOTIDE SEQUENCE [LARGE SCALE GENOMIC DNA]</scope>
</reference>
<dbReference type="CDD" id="cd04480">
    <property type="entry name" value="RPA1_DBD_A_like"/>
    <property type="match status" value="1"/>
</dbReference>
<evidence type="ECO:0000259" key="9">
    <source>
        <dbReference type="PROSITE" id="PS51680"/>
    </source>
</evidence>
<keyword evidence="6" id="KW-0238">DNA-binding</keyword>
<feature type="compositionally biased region" description="Low complexity" evidence="8">
    <location>
        <begin position="633"/>
        <end position="662"/>
    </location>
</feature>
<dbReference type="eggNOG" id="KOG0851">
    <property type="taxonomic scope" value="Eukaryota"/>
</dbReference>
<dbReference type="Gramene" id="OGLUM05G02390.1">
    <property type="protein sequence ID" value="OGLUM05G02390.1"/>
    <property type="gene ID" value="OGLUM05G02390"/>
</dbReference>
<keyword evidence="4" id="KW-0949">S-adenosyl-L-methionine</keyword>
<feature type="compositionally biased region" description="Polar residues" evidence="8">
    <location>
        <begin position="518"/>
        <end position="528"/>
    </location>
</feature>
<feature type="region of interest" description="Disordered" evidence="8">
    <location>
        <begin position="518"/>
        <end position="578"/>
    </location>
</feature>
<dbReference type="InterPro" id="IPR030380">
    <property type="entry name" value="SAM_MeTfrase_DRM"/>
</dbReference>
<dbReference type="Gene3D" id="2.40.50.140">
    <property type="entry name" value="Nucleic acid-binding proteins"/>
    <property type="match status" value="3"/>
</dbReference>
<dbReference type="SUPFAM" id="SSF53335">
    <property type="entry name" value="S-adenosyl-L-methionine-dependent methyltransferases"/>
    <property type="match status" value="2"/>
</dbReference>
<evidence type="ECO:0000256" key="3">
    <source>
        <dbReference type="ARBA" id="ARBA00022679"/>
    </source>
</evidence>
<evidence type="ECO:0000256" key="7">
    <source>
        <dbReference type="ARBA" id="ARBA00023242"/>
    </source>
</evidence>
<keyword evidence="11" id="KW-1185">Reference proteome</keyword>
<sequence length="1426" mass="158924">MLSGRMDNTAGSSQPIIRRRGRPRQQPSNIPIPRPNQTVAAESRRRRRQVIDANRNRDQRILRPRFTSMANPATSLKDISVGQQDCKVFGRLIRLWDAINMRSKSADPLISIDGILLDEHGSIAQITVPKRFAKQFRPLLNKGSVYLISNTVAIDAKRKTYIYQCQNYILQFKHDTRIQPLESRGLTIPKFLFDFCPFDEVLGKNISSKPLIDLIGVISHIGPYDFASPTSDKKLRRIKIQNLEEQTQDVLLWGQYGESFNEDATLHKSKDGIVVAIFAGLTAGKFSAITEASSSSATEIYIDLDTHQVREFRTSYQWERPTLEQQLPKVIRLTPIQAAGKMYTLSEISAMPISAFQGGATYSATAKITAILSSIKWYYIGCHRCDKGYSNNSDSPRCACEVSFRKPMYKLPVTITDESGSLDAVAFSFVAEDLVELDAAQASQNMKIDPADHPTTLNNAIGKTKIFAIGMNTDTSSKFPISYVLKKSFTIEPTMSVPMLTDGERYYSFHHLHHIQITQGASSKSTPPEISLADKTPTEKTSSTTKRAIDFTKDSIEETRSKKLQHTEGKADFPEDSIEGTKGITFCTHIPQQRAGYLLSICASSPFWNRPVPISTSNQTPRRAARLPPPPSSGRGSERAAAAAAESVRPPSPAPTQQQSSSVGRKKGSRCRERRAASGEREWGFLHCYHFRPAAVDAEAGWPPPVTGHVRLYIYTPRRPPSAANLSRAGRRVFLLLLLHCCSPSPFLLQVKVEDDVEGSGINASVGDLGDAAVNPQPALLRATVKEEEGQPSSSSSHVRSQFIGMGFSPMLVDRVLQKHGDRDSDTILEALLSQSALQKSGSESGSLGDLFDSDNEENSSHFAPRKEVIQDIKVEADSSSEKRSYLLSTMNFSQREVDLALNQLGEEASLEQLVDFIVTGQVSGCSGGNENGDASNEVKDESLFGVMDKTLHLLQMGFTEEEVSSVIDKAGPEATVLELADTIFARRIASSIEQKEVKVEPDFLDETETSYSAYHPSNSGLRYYDDDHDNIRIKRAKHMFIDDSAGSSSRAGNQPNLDPWLKDHRATTSDGSVKEEFDAMTPGIRRNVRSDVANPPYFLYGNVVEIPKATWRQLSEFLYNVEPEFVNSQFFSALSRKEGYIHNLPTEGRRNLVPRSPMTIEEAFPFTRQCWPSWDTRKQLNSVATEVAGIEQLCERLGKMVRDSGGYLSQEKKTHIMHQCKLANLIWVGPDRLSPLDPQQVERILGYPRKHTNLFGLNPQDRIEAMRYSFQTDTLGHLLSVLKDLYPDGLRVLSIYSGIGGAAIALHRLGIPLQCVVSVDQSDTNRKILRRWWSNTEQKGQLRQINTIWKLKINVLEDLVKEFGGFDIIIGGNFSSCKGGTTVNSTMGMDSNQFFEYVRVVQRVKHIMGRLQCNDNTHSSGPEVW</sequence>
<proteinExistence type="predicted"/>
<evidence type="ECO:0000256" key="6">
    <source>
        <dbReference type="ARBA" id="ARBA00023125"/>
    </source>
</evidence>
<dbReference type="Proteomes" id="UP000026961">
    <property type="component" value="Chromosome 5"/>
</dbReference>
<dbReference type="PROSITE" id="PS51680">
    <property type="entry name" value="SAM_MT_DRM"/>
    <property type="match status" value="1"/>
</dbReference>
<evidence type="ECO:0000256" key="5">
    <source>
        <dbReference type="ARBA" id="ARBA00022737"/>
    </source>
</evidence>
<dbReference type="InterPro" id="IPR012340">
    <property type="entry name" value="NA-bd_OB-fold"/>
</dbReference>
<accession>A0A0D9ZTV7</accession>
<name>A0A0D9ZTV7_9ORYZ</name>
<feature type="region of interest" description="Disordered" evidence="8">
    <location>
        <begin position="1"/>
        <end position="58"/>
    </location>
</feature>
<feature type="region of interest" description="Disordered" evidence="8">
    <location>
        <begin position="840"/>
        <end position="862"/>
    </location>
</feature>
<keyword evidence="2" id="KW-0489">Methyltransferase</keyword>
<keyword evidence="7" id="KW-0539">Nucleus</keyword>
<dbReference type="InterPro" id="IPR050390">
    <property type="entry name" value="C5-Methyltransferase"/>
</dbReference>
<dbReference type="CDD" id="cd04481">
    <property type="entry name" value="RPA1_DBD_B_like"/>
    <property type="match status" value="1"/>
</dbReference>
<evidence type="ECO:0000313" key="11">
    <source>
        <dbReference type="Proteomes" id="UP000026961"/>
    </source>
</evidence>
<organism evidence="10">
    <name type="scientific">Oryza glumipatula</name>
    <dbReference type="NCBI Taxonomy" id="40148"/>
    <lineage>
        <taxon>Eukaryota</taxon>
        <taxon>Viridiplantae</taxon>
        <taxon>Streptophyta</taxon>
        <taxon>Embryophyta</taxon>
        <taxon>Tracheophyta</taxon>
        <taxon>Spermatophyta</taxon>
        <taxon>Magnoliopsida</taxon>
        <taxon>Liliopsida</taxon>
        <taxon>Poales</taxon>
        <taxon>Poaceae</taxon>
        <taxon>BOP clade</taxon>
        <taxon>Oryzoideae</taxon>
        <taxon>Oryzeae</taxon>
        <taxon>Oryzinae</taxon>
        <taxon>Oryza</taxon>
    </lineage>
</organism>
<dbReference type="PANTHER" id="PTHR23068">
    <property type="entry name" value="DNA CYTOSINE-5- -METHYLTRANSFERASE 3-RELATED"/>
    <property type="match status" value="1"/>
</dbReference>
<dbReference type="HOGENOM" id="CLU_006805_3_0_1"/>
<dbReference type="CDD" id="cd04476">
    <property type="entry name" value="RPA1_DBD_C"/>
    <property type="match status" value="1"/>
</dbReference>